<evidence type="ECO:0000313" key="4">
    <source>
        <dbReference type="Proteomes" id="UP000076727"/>
    </source>
</evidence>
<dbReference type="GO" id="GO:0005525">
    <property type="term" value="F:GTP binding"/>
    <property type="evidence" value="ECO:0007669"/>
    <property type="project" value="InterPro"/>
</dbReference>
<dbReference type="Gene3D" id="3.40.50.300">
    <property type="entry name" value="P-loop containing nucleotide triphosphate hydrolases"/>
    <property type="match status" value="1"/>
</dbReference>
<dbReference type="InterPro" id="IPR027417">
    <property type="entry name" value="P-loop_NTPase"/>
</dbReference>
<gene>
    <name evidence="3" type="ORF">DAEQUDRAFT_293076</name>
</gene>
<sequence>MHAQATPNLIAVIGYSGTGKTTFVNHATGSALPTGHGLEACTTEIQTASLQLEDRTVVLIDTPGFDDFEEDRTEVSVLQMILMWMLTEYPSSTLLSGIVFFHRITDFRISGLTLQTHRLVRRLCGTNTVTRMVLVTTMWDSVSAAVGELRSAELQRTFTKDSVRVLPFDGTHESAVAIIGAVLGPGNGNPQQVRPSYAMIPHLNLPRHAFFIPIPIPLSLTSHPRTPSDSSHPSPSPTPRAITMFDSPPPSPASDVVVDSNLPVPRRTERASLEAARSSWSEQGGAPCMCCTIC</sequence>
<evidence type="ECO:0000259" key="2">
    <source>
        <dbReference type="Pfam" id="PF01926"/>
    </source>
</evidence>
<evidence type="ECO:0000313" key="3">
    <source>
        <dbReference type="EMBL" id="KZT74178.1"/>
    </source>
</evidence>
<dbReference type="EMBL" id="KV429034">
    <property type="protein sequence ID" value="KZT74178.1"/>
    <property type="molecule type" value="Genomic_DNA"/>
</dbReference>
<organism evidence="3 4">
    <name type="scientific">Daedalea quercina L-15889</name>
    <dbReference type="NCBI Taxonomy" id="1314783"/>
    <lineage>
        <taxon>Eukaryota</taxon>
        <taxon>Fungi</taxon>
        <taxon>Dikarya</taxon>
        <taxon>Basidiomycota</taxon>
        <taxon>Agaricomycotina</taxon>
        <taxon>Agaricomycetes</taxon>
        <taxon>Polyporales</taxon>
        <taxon>Fomitopsis</taxon>
    </lineage>
</organism>
<dbReference type="InterPro" id="IPR006073">
    <property type="entry name" value="GTP-bd"/>
</dbReference>
<reference evidence="3 4" key="1">
    <citation type="journal article" date="2016" name="Mol. Biol. Evol.">
        <title>Comparative Genomics of Early-Diverging Mushroom-Forming Fungi Provides Insights into the Origins of Lignocellulose Decay Capabilities.</title>
        <authorList>
            <person name="Nagy L.G."/>
            <person name="Riley R."/>
            <person name="Tritt A."/>
            <person name="Adam C."/>
            <person name="Daum C."/>
            <person name="Floudas D."/>
            <person name="Sun H."/>
            <person name="Yadav J.S."/>
            <person name="Pangilinan J."/>
            <person name="Larsson K.H."/>
            <person name="Matsuura K."/>
            <person name="Barry K."/>
            <person name="Labutti K."/>
            <person name="Kuo R."/>
            <person name="Ohm R.A."/>
            <person name="Bhattacharya S.S."/>
            <person name="Shirouzu T."/>
            <person name="Yoshinaga Y."/>
            <person name="Martin F.M."/>
            <person name="Grigoriev I.V."/>
            <person name="Hibbett D.S."/>
        </authorList>
    </citation>
    <scope>NUCLEOTIDE SEQUENCE [LARGE SCALE GENOMIC DNA]</scope>
    <source>
        <strain evidence="3 4">L-15889</strain>
    </source>
</reference>
<feature type="region of interest" description="Disordered" evidence="1">
    <location>
        <begin position="222"/>
        <end position="278"/>
    </location>
</feature>
<dbReference type="Pfam" id="PF01926">
    <property type="entry name" value="MMR_HSR1"/>
    <property type="match status" value="1"/>
</dbReference>
<dbReference type="Proteomes" id="UP000076727">
    <property type="component" value="Unassembled WGS sequence"/>
</dbReference>
<dbReference type="SUPFAM" id="SSF52540">
    <property type="entry name" value="P-loop containing nucleoside triphosphate hydrolases"/>
    <property type="match status" value="1"/>
</dbReference>
<accession>A0A165TZG7</accession>
<feature type="compositionally biased region" description="Low complexity" evidence="1">
    <location>
        <begin position="222"/>
        <end position="233"/>
    </location>
</feature>
<protein>
    <recommendedName>
        <fullName evidence="2">G domain-containing protein</fullName>
    </recommendedName>
</protein>
<dbReference type="OrthoDB" id="2673417at2759"/>
<feature type="domain" description="G" evidence="2">
    <location>
        <begin position="10"/>
        <end position="70"/>
    </location>
</feature>
<evidence type="ECO:0000256" key="1">
    <source>
        <dbReference type="SAM" id="MobiDB-lite"/>
    </source>
</evidence>
<dbReference type="CDD" id="cd00882">
    <property type="entry name" value="Ras_like_GTPase"/>
    <property type="match status" value="1"/>
</dbReference>
<proteinExistence type="predicted"/>
<name>A0A165TZG7_9APHY</name>
<dbReference type="AlphaFoldDB" id="A0A165TZG7"/>
<keyword evidence="4" id="KW-1185">Reference proteome</keyword>